<evidence type="ECO:0000313" key="1">
    <source>
        <dbReference type="EMBL" id="SVA97156.1"/>
    </source>
</evidence>
<name>A0A382A6J9_9ZZZZ</name>
<proteinExistence type="predicted"/>
<accession>A0A382A6J9</accession>
<reference evidence="1" key="1">
    <citation type="submission" date="2018-05" db="EMBL/GenBank/DDBJ databases">
        <authorList>
            <person name="Lanie J.A."/>
            <person name="Ng W.-L."/>
            <person name="Kazmierczak K.M."/>
            <person name="Andrzejewski T.M."/>
            <person name="Davidsen T.M."/>
            <person name="Wayne K.J."/>
            <person name="Tettelin H."/>
            <person name="Glass J.I."/>
            <person name="Rusch D."/>
            <person name="Podicherti R."/>
            <person name="Tsui H.-C.T."/>
            <person name="Winkler M.E."/>
        </authorList>
    </citation>
    <scope>NUCLEOTIDE SEQUENCE</scope>
</reference>
<dbReference type="InterPro" id="IPR007433">
    <property type="entry name" value="DUF481"/>
</dbReference>
<organism evidence="1">
    <name type="scientific">marine metagenome</name>
    <dbReference type="NCBI Taxonomy" id="408172"/>
    <lineage>
        <taxon>unclassified sequences</taxon>
        <taxon>metagenomes</taxon>
        <taxon>ecological metagenomes</taxon>
    </lineage>
</organism>
<protein>
    <recommendedName>
        <fullName evidence="2">Outer membrane protein beta-barrel domain-containing protein</fullName>
    </recommendedName>
</protein>
<evidence type="ECO:0008006" key="2">
    <source>
        <dbReference type="Google" id="ProtNLM"/>
    </source>
</evidence>
<dbReference type="EMBL" id="UINC01024123">
    <property type="protein sequence ID" value="SVA97156.1"/>
    <property type="molecule type" value="Genomic_DNA"/>
</dbReference>
<dbReference type="AlphaFoldDB" id="A0A382A6J9"/>
<gene>
    <name evidence="1" type="ORF">METZ01_LOCUS150010</name>
</gene>
<dbReference type="Pfam" id="PF04338">
    <property type="entry name" value="DUF481"/>
    <property type="match status" value="1"/>
</dbReference>
<sequence>MAIGLARYSVLNGVGEGLQVGRTGGTRELQDRLVTGDEVEDPWNFWVFNVGANGSGSAETSESDQNLRSNLSASRTTTTWKINLRGSGSYSRDTKELSDSSTSVDTRINWNLSQEVVYALAGHWSVGAEARASSSTRSNQDVGIEIGSGIEYSFWPYEEAPRRALSLSYRAGFEYFDWEEITVYGKMSEVRPSQALQLRLFQRQPWGDSRLSLEASSFLDNVEQHRIELSGSVSVRIFRGFRFNVGGGIDRIRDQIFLRAESFTDEEILLGRFQRASSYEVDFRMGFSYQFGSIFNNVVNNRFRF</sequence>